<organism evidence="2">
    <name type="scientific">Trichuris suis</name>
    <name type="common">pig whipworm</name>
    <dbReference type="NCBI Taxonomy" id="68888"/>
    <lineage>
        <taxon>Eukaryota</taxon>
        <taxon>Metazoa</taxon>
        <taxon>Ecdysozoa</taxon>
        <taxon>Nematoda</taxon>
        <taxon>Enoplea</taxon>
        <taxon>Dorylaimia</taxon>
        <taxon>Trichinellida</taxon>
        <taxon>Trichuridae</taxon>
        <taxon>Trichuris</taxon>
    </lineage>
</organism>
<dbReference type="Proteomes" id="UP000030764">
    <property type="component" value="Unassembled WGS sequence"/>
</dbReference>
<evidence type="ECO:0000313" key="1">
    <source>
        <dbReference type="EMBL" id="KFD56686.1"/>
    </source>
</evidence>
<protein>
    <recommendedName>
        <fullName evidence="4">Reverse transcriptase domain-containing protein</fullName>
    </recommendedName>
</protein>
<proteinExistence type="predicted"/>
<name>A0A085NBN7_9BILA</name>
<accession>A0A085NBN7</accession>
<dbReference type="EMBL" id="KL367520">
    <property type="protein sequence ID" value="KFD66883.1"/>
    <property type="molecule type" value="Genomic_DNA"/>
</dbReference>
<sequence>MEGPMSPILAEIFMEHLEENVFYIVNSDHAPLFFKRYVKDTLAAVPTGKEDDLMDLLNAQFPEQISFGIKKKKLNTPLPGHLDDQISRREKTSVHRKPTHSDRYLNLQSQDTWSTMIGIMKGLVDCGMAICDIEFIDQELNHIQKSE</sequence>
<evidence type="ECO:0000313" key="2">
    <source>
        <dbReference type="EMBL" id="KFD66883.1"/>
    </source>
</evidence>
<reference evidence="2 3" key="1">
    <citation type="journal article" date="2014" name="Nat. Genet.">
        <title>Genome and transcriptome of the porcine whipworm Trichuris suis.</title>
        <authorList>
            <person name="Jex A.R."/>
            <person name="Nejsum P."/>
            <person name="Schwarz E.M."/>
            <person name="Hu L."/>
            <person name="Young N.D."/>
            <person name="Hall R.S."/>
            <person name="Korhonen P.K."/>
            <person name="Liao S."/>
            <person name="Thamsborg S."/>
            <person name="Xia J."/>
            <person name="Xu P."/>
            <person name="Wang S."/>
            <person name="Scheerlinck J.P."/>
            <person name="Hofmann A."/>
            <person name="Sternberg P.W."/>
            <person name="Wang J."/>
            <person name="Gasser R.B."/>
        </authorList>
    </citation>
    <scope>NUCLEOTIDE SEQUENCE [LARGE SCALE GENOMIC DNA]</scope>
    <source>
        <strain evidence="2">DCEP-RM93F</strain>
        <strain evidence="1">DCEP-RM93M</strain>
    </source>
</reference>
<gene>
    <name evidence="1" type="ORF">M513_02362</name>
    <name evidence="2" type="ORF">M514_02362</name>
</gene>
<dbReference type="AlphaFoldDB" id="A0A085NBN7"/>
<dbReference type="PANTHER" id="PTHR21301:SF11">
    <property type="entry name" value="GIY-YIG DOMAIN-CONTAINING PROTEIN"/>
    <property type="match status" value="1"/>
</dbReference>
<dbReference type="EMBL" id="KL363192">
    <property type="protein sequence ID" value="KFD56686.1"/>
    <property type="molecule type" value="Genomic_DNA"/>
</dbReference>
<evidence type="ECO:0008006" key="4">
    <source>
        <dbReference type="Google" id="ProtNLM"/>
    </source>
</evidence>
<dbReference type="PANTHER" id="PTHR21301">
    <property type="entry name" value="REVERSE TRANSCRIPTASE"/>
    <property type="match status" value="1"/>
</dbReference>
<dbReference type="Proteomes" id="UP000030758">
    <property type="component" value="Unassembled WGS sequence"/>
</dbReference>
<evidence type="ECO:0000313" key="3">
    <source>
        <dbReference type="Proteomes" id="UP000030764"/>
    </source>
</evidence>
<keyword evidence="3" id="KW-1185">Reference proteome</keyword>